<dbReference type="Proteomes" id="UP000515121">
    <property type="component" value="Unplaced"/>
</dbReference>
<dbReference type="PANTHER" id="PTHR47273:SF6">
    <property type="entry name" value="POLLEN OLE E 1 ALLERGEN AND EXTENSIN FAMILY PROTEIN"/>
    <property type="match status" value="1"/>
</dbReference>
<sequence length="201" mass="22239">MMSNFCDCKRLGTMIIIIFLLFIQQTSLMAELEEIKKPILYELSSREEMVQMAGYGEEKLSTVLVTGAVLCEACLHRYAEPQLSAWPISGALVSVKCQTACKSKSGSAQAITDEYGDFLIDLPSHLHGIPNLQKICEVNVLQIPKNSMCRPAFVKKHKGLRFSSVGNGIRAYTAGKIRFQHITSKPLKTCIGRASIDKQIA</sequence>
<gene>
    <name evidence="2" type="primary">LOC111281146</name>
</gene>
<reference evidence="2" key="1">
    <citation type="submission" date="2025-08" db="UniProtKB">
        <authorList>
            <consortium name="RefSeq"/>
        </authorList>
    </citation>
    <scope>IDENTIFICATION</scope>
    <source>
        <tissue evidence="2">Fruit stalk</tissue>
    </source>
</reference>
<protein>
    <submittedName>
        <fullName evidence="2">Uncharacterized protein LOC111281146</fullName>
    </submittedName>
</protein>
<name>A0A6P5X808_DURZI</name>
<organism evidence="1 2">
    <name type="scientific">Durio zibethinus</name>
    <name type="common">Durian</name>
    <dbReference type="NCBI Taxonomy" id="66656"/>
    <lineage>
        <taxon>Eukaryota</taxon>
        <taxon>Viridiplantae</taxon>
        <taxon>Streptophyta</taxon>
        <taxon>Embryophyta</taxon>
        <taxon>Tracheophyta</taxon>
        <taxon>Spermatophyta</taxon>
        <taxon>Magnoliopsida</taxon>
        <taxon>eudicotyledons</taxon>
        <taxon>Gunneridae</taxon>
        <taxon>Pentapetalae</taxon>
        <taxon>rosids</taxon>
        <taxon>malvids</taxon>
        <taxon>Malvales</taxon>
        <taxon>Malvaceae</taxon>
        <taxon>Helicteroideae</taxon>
        <taxon>Durio</taxon>
    </lineage>
</organism>
<dbReference type="PANTHER" id="PTHR47273">
    <property type="entry name" value="EXPRESSED PROTEIN"/>
    <property type="match status" value="1"/>
</dbReference>
<accession>A0A6P5X808</accession>
<dbReference type="Pfam" id="PF01190">
    <property type="entry name" value="Pollen_Ole_e_1"/>
    <property type="match status" value="1"/>
</dbReference>
<dbReference type="OrthoDB" id="744797at2759"/>
<proteinExistence type="predicted"/>
<evidence type="ECO:0000313" key="1">
    <source>
        <dbReference type="Proteomes" id="UP000515121"/>
    </source>
</evidence>
<dbReference type="RefSeq" id="XP_022724519.1">
    <property type="nucleotide sequence ID" value="XM_022868784.1"/>
</dbReference>
<dbReference type="AlphaFoldDB" id="A0A6P5X808"/>
<dbReference type="KEGG" id="dzi:111281146"/>
<evidence type="ECO:0000313" key="2">
    <source>
        <dbReference type="RefSeq" id="XP_022724519.1"/>
    </source>
</evidence>
<dbReference type="GeneID" id="111281146"/>
<keyword evidence="1" id="KW-1185">Reference proteome</keyword>